<evidence type="ECO:0000313" key="1">
    <source>
        <dbReference type="EMBL" id="DAD79805.1"/>
    </source>
</evidence>
<organism evidence="1">
    <name type="scientific">Myoviridae sp. ctj9o3</name>
    <dbReference type="NCBI Taxonomy" id="2826688"/>
    <lineage>
        <taxon>Viruses</taxon>
        <taxon>Duplodnaviria</taxon>
        <taxon>Heunggongvirae</taxon>
        <taxon>Uroviricota</taxon>
        <taxon>Caudoviricetes</taxon>
    </lineage>
</organism>
<name>A0A8S5MBW7_9CAUD</name>
<reference evidence="1" key="1">
    <citation type="journal article" date="2021" name="Proc. Natl. Acad. Sci. U.S.A.">
        <title>A Catalog of Tens of Thousands of Viruses from Human Metagenomes Reveals Hidden Associations with Chronic Diseases.</title>
        <authorList>
            <person name="Tisza M.J."/>
            <person name="Buck C.B."/>
        </authorList>
    </citation>
    <scope>NUCLEOTIDE SEQUENCE</scope>
    <source>
        <strain evidence="1">Ctj9o3</strain>
    </source>
</reference>
<keyword evidence="1" id="KW-0547">Nucleotide-binding</keyword>
<dbReference type="EMBL" id="BK014873">
    <property type="protein sequence ID" value="DAD79805.1"/>
    <property type="molecule type" value="Genomic_DNA"/>
</dbReference>
<protein>
    <submittedName>
        <fullName evidence="1">PriA DNA helicase Cys-rich region (CRR) domain</fullName>
    </submittedName>
</protein>
<keyword evidence="1" id="KW-0347">Helicase</keyword>
<proteinExistence type="predicted"/>
<keyword evidence="1" id="KW-0378">Hydrolase</keyword>
<dbReference type="GO" id="GO:0004386">
    <property type="term" value="F:helicase activity"/>
    <property type="evidence" value="ECO:0007669"/>
    <property type="project" value="UniProtKB-KW"/>
</dbReference>
<accession>A0A8S5MBW7</accession>
<keyword evidence="1" id="KW-0067">ATP-binding</keyword>
<sequence>MEIPGVQCAGCGSSEVEFIESSRKLICHKCGREDYWSRATLNKNRQVIINKDNAMKFFLEGDIDTSRYYALEVLNIFVDNIPAKYIISYFDEVKNGKIDSIKECIKCIQDTKDVHGDEIRDFSKLVIASARYLHEYSSDIIEVFVKNMQAMEDRKELSEIMDKICPYFIQLSSSIDFLKDKGLEYYTELAQNLDIPKTCFYLIKAIEENPYSPYVNNSFYMSTKTKYFYDEFVVPVGDIISKMKESEYKEKLKMAYQQKLLKYKQEAKY</sequence>